<dbReference type="STRING" id="53346.A5802_001096"/>
<gene>
    <name evidence="4" type="ORF">BTN92_03940</name>
</gene>
<dbReference type="OrthoDB" id="9808942at2"/>
<sequence length="184" mass="20068">MENKDFKNVNTTTGTNPVAATAAKGELTYEDKVIQKIIGYALKDVDGLLTLDGGFFSNIAEKLVNTDNVTAGINAEVGKKQVAVDLDVVVEYGKDIENIYDQIKELISTEVNEMTHLDVIEVNVNVVDIKTQAEYEKDQETVQDKVTDAAKSTGQFASKQTDKAKSAVGKGAQKVKENNEPRVQ</sequence>
<evidence type="ECO:0000256" key="2">
    <source>
        <dbReference type="ARBA" id="ARBA00039575"/>
    </source>
</evidence>
<reference evidence="4 5" key="1">
    <citation type="submission" date="2016-12" db="EMBL/GenBank/DDBJ databases">
        <authorList>
            <person name="Song W.-J."/>
            <person name="Kurnit D.M."/>
        </authorList>
    </citation>
    <scope>NUCLEOTIDE SEQUENCE [LARGE SCALE GENOMIC DNA]</scope>
    <source>
        <strain evidence="4 5">CGB1038-1_S1</strain>
    </source>
</reference>
<evidence type="ECO:0000313" key="5">
    <source>
        <dbReference type="Proteomes" id="UP000189299"/>
    </source>
</evidence>
<dbReference type="Proteomes" id="UP000189299">
    <property type="component" value="Unassembled WGS sequence"/>
</dbReference>
<dbReference type="RefSeq" id="WP_077151303.1">
    <property type="nucleotide sequence ID" value="NZ_CABMMO010000003.1"/>
</dbReference>
<dbReference type="PANTHER" id="PTHR34297">
    <property type="entry name" value="HYPOTHETICAL CYTOSOLIC PROTEIN-RELATED"/>
    <property type="match status" value="1"/>
</dbReference>
<dbReference type="EMBL" id="MSTR01000003">
    <property type="protein sequence ID" value="ONN43998.1"/>
    <property type="molecule type" value="Genomic_DNA"/>
</dbReference>
<evidence type="ECO:0000256" key="1">
    <source>
        <dbReference type="ARBA" id="ARBA00005721"/>
    </source>
</evidence>
<dbReference type="PANTHER" id="PTHR34297:SF3">
    <property type="entry name" value="ALKALINE SHOCK PROTEIN 23"/>
    <property type="match status" value="1"/>
</dbReference>
<protein>
    <recommendedName>
        <fullName evidence="2">Stress response regulator gls24 homolog</fullName>
    </recommendedName>
</protein>
<organism evidence="4 5">
    <name type="scientific">Enterococcus mundtii</name>
    <dbReference type="NCBI Taxonomy" id="53346"/>
    <lineage>
        <taxon>Bacteria</taxon>
        <taxon>Bacillati</taxon>
        <taxon>Bacillota</taxon>
        <taxon>Bacilli</taxon>
        <taxon>Lactobacillales</taxon>
        <taxon>Enterococcaceae</taxon>
        <taxon>Enterococcus</taxon>
    </lineage>
</organism>
<evidence type="ECO:0000313" key="4">
    <source>
        <dbReference type="EMBL" id="ONN43998.1"/>
    </source>
</evidence>
<feature type="region of interest" description="Disordered" evidence="3">
    <location>
        <begin position="152"/>
        <end position="184"/>
    </location>
</feature>
<dbReference type="InterPro" id="IPR005531">
    <property type="entry name" value="Asp23"/>
</dbReference>
<dbReference type="Pfam" id="PF03780">
    <property type="entry name" value="Asp23"/>
    <property type="match status" value="1"/>
</dbReference>
<comment type="similarity">
    <text evidence="1">Belongs to the asp23 family.</text>
</comment>
<dbReference type="AlphaFoldDB" id="A0A1V2UKM7"/>
<evidence type="ECO:0000256" key="3">
    <source>
        <dbReference type="SAM" id="MobiDB-lite"/>
    </source>
</evidence>
<name>A0A1V2UKM7_ENTMU</name>
<feature type="compositionally biased region" description="Basic and acidic residues" evidence="3">
    <location>
        <begin position="174"/>
        <end position="184"/>
    </location>
</feature>
<accession>A0A1V2UKM7</accession>
<proteinExistence type="inferred from homology"/>
<comment type="caution">
    <text evidence="4">The sequence shown here is derived from an EMBL/GenBank/DDBJ whole genome shotgun (WGS) entry which is preliminary data.</text>
</comment>